<gene>
    <name evidence="5" type="ORF">ETD83_40535</name>
</gene>
<dbReference type="InterPro" id="IPR009057">
    <property type="entry name" value="Homeodomain-like_sf"/>
</dbReference>
<dbReference type="PANTHER" id="PTHR30055:SF237">
    <property type="entry name" value="TRANSCRIPTIONAL REPRESSOR MCE3R"/>
    <property type="match status" value="1"/>
</dbReference>
<dbReference type="PROSITE" id="PS50977">
    <property type="entry name" value="HTH_TETR_2"/>
    <property type="match status" value="1"/>
</dbReference>
<dbReference type="InterPro" id="IPR001647">
    <property type="entry name" value="HTH_TetR"/>
</dbReference>
<dbReference type="AlphaFoldDB" id="A0A5C4IYN7"/>
<evidence type="ECO:0000313" key="5">
    <source>
        <dbReference type="EMBL" id="TMQ85705.1"/>
    </source>
</evidence>
<reference evidence="5 6" key="1">
    <citation type="submission" date="2019-05" db="EMBL/GenBank/DDBJ databases">
        <title>Draft genome sequence of Actinomadura sp. 14C53.</title>
        <authorList>
            <person name="Saricaoglu S."/>
            <person name="Isik K."/>
        </authorList>
    </citation>
    <scope>NUCLEOTIDE SEQUENCE [LARGE SCALE GENOMIC DNA]</scope>
    <source>
        <strain evidence="5 6">14C53</strain>
    </source>
</reference>
<dbReference type="SUPFAM" id="SSF46689">
    <property type="entry name" value="Homeodomain-like"/>
    <property type="match status" value="1"/>
</dbReference>
<dbReference type="InterPro" id="IPR050109">
    <property type="entry name" value="HTH-type_TetR-like_transc_reg"/>
</dbReference>
<dbReference type="EMBL" id="VCKW01000458">
    <property type="protein sequence ID" value="TMQ85705.1"/>
    <property type="molecule type" value="Genomic_DNA"/>
</dbReference>
<dbReference type="OrthoDB" id="3218408at2"/>
<dbReference type="GO" id="GO:0000976">
    <property type="term" value="F:transcription cis-regulatory region binding"/>
    <property type="evidence" value="ECO:0007669"/>
    <property type="project" value="TreeGrafter"/>
</dbReference>
<dbReference type="Gene3D" id="1.10.357.10">
    <property type="entry name" value="Tetracycline Repressor, domain 2"/>
    <property type="match status" value="1"/>
</dbReference>
<organism evidence="5 6">
    <name type="scientific">Actinomadura soli</name>
    <dbReference type="NCBI Taxonomy" id="2508997"/>
    <lineage>
        <taxon>Bacteria</taxon>
        <taxon>Bacillati</taxon>
        <taxon>Actinomycetota</taxon>
        <taxon>Actinomycetes</taxon>
        <taxon>Streptosporangiales</taxon>
        <taxon>Thermomonosporaceae</taxon>
        <taxon>Actinomadura</taxon>
    </lineage>
</organism>
<proteinExistence type="predicted"/>
<feature type="domain" description="HTH tetR-type" evidence="4">
    <location>
        <begin position="25"/>
        <end position="85"/>
    </location>
</feature>
<accession>A0A5C4IYN7</accession>
<name>A0A5C4IYN7_9ACTN</name>
<protein>
    <submittedName>
        <fullName evidence="5">TetR family transcriptional regulator</fullName>
    </submittedName>
</protein>
<keyword evidence="1 2" id="KW-0238">DNA-binding</keyword>
<evidence type="ECO:0000256" key="3">
    <source>
        <dbReference type="SAM" id="MobiDB-lite"/>
    </source>
</evidence>
<comment type="caution">
    <text evidence="5">The sequence shown here is derived from an EMBL/GenBank/DDBJ whole genome shotgun (WGS) entry which is preliminary data.</text>
</comment>
<dbReference type="Pfam" id="PF00440">
    <property type="entry name" value="TetR_N"/>
    <property type="match status" value="1"/>
</dbReference>
<feature type="DNA-binding region" description="H-T-H motif" evidence="2">
    <location>
        <begin position="48"/>
        <end position="67"/>
    </location>
</feature>
<dbReference type="Proteomes" id="UP000309174">
    <property type="component" value="Unassembled WGS sequence"/>
</dbReference>
<keyword evidence="6" id="KW-1185">Reference proteome</keyword>
<evidence type="ECO:0000313" key="6">
    <source>
        <dbReference type="Proteomes" id="UP000309174"/>
    </source>
</evidence>
<evidence type="ECO:0000256" key="1">
    <source>
        <dbReference type="ARBA" id="ARBA00023125"/>
    </source>
</evidence>
<dbReference type="PANTHER" id="PTHR30055">
    <property type="entry name" value="HTH-TYPE TRANSCRIPTIONAL REGULATOR RUTR"/>
    <property type="match status" value="1"/>
</dbReference>
<evidence type="ECO:0000256" key="2">
    <source>
        <dbReference type="PROSITE-ProRule" id="PRU00335"/>
    </source>
</evidence>
<evidence type="ECO:0000259" key="4">
    <source>
        <dbReference type="PROSITE" id="PS50977"/>
    </source>
</evidence>
<sequence>MIRPSIRWRMFSPYAAVWKGGNVTRLTADDWARAALDALSGGGLAAVAVEPLAVRLGATKGSFYWHFRNRRALLEAALALWERDTESVIADLDEIADPARRMRTLLQSALSDPVDAAISFRLISEADDPAVAEVARRVSARRLGYMQASLEQLGVPPGLARRRVVAGYGIYLGIAALRRIGATDEPAASFIDQAMTEMGIPGGRAEDAQPMASRPAATDRRRRSS</sequence>
<feature type="region of interest" description="Disordered" evidence="3">
    <location>
        <begin position="200"/>
        <end position="225"/>
    </location>
</feature>
<dbReference type="GO" id="GO:0003700">
    <property type="term" value="F:DNA-binding transcription factor activity"/>
    <property type="evidence" value="ECO:0007669"/>
    <property type="project" value="TreeGrafter"/>
</dbReference>